<keyword evidence="3" id="KW-1185">Reference proteome</keyword>
<dbReference type="AlphaFoldDB" id="A0A5M3WPT9"/>
<feature type="compositionally biased region" description="Basic residues" evidence="1">
    <location>
        <begin position="32"/>
        <end position="46"/>
    </location>
</feature>
<sequence length="87" mass="10070">MRSRTNPRTPNHSPRHRTINPIPRDPNTGFHTARRQSQKKTRHPRTPKNTTHPTETEHKHQPPINPPFRDHDASLRQSPTPIPGTDT</sequence>
<dbReference type="Proteomes" id="UP000331127">
    <property type="component" value="Unassembled WGS sequence"/>
</dbReference>
<reference evidence="2 3" key="1">
    <citation type="submission" date="2019-10" db="EMBL/GenBank/DDBJ databases">
        <title>Whole genome shotgun sequence of Acrocarpospora macrocephala NBRC 16266.</title>
        <authorList>
            <person name="Ichikawa N."/>
            <person name="Kimura A."/>
            <person name="Kitahashi Y."/>
            <person name="Komaki H."/>
            <person name="Oguchi A."/>
        </authorList>
    </citation>
    <scope>NUCLEOTIDE SEQUENCE [LARGE SCALE GENOMIC DNA]</scope>
    <source>
        <strain evidence="2 3">NBRC 16266</strain>
    </source>
</reference>
<organism evidence="2 3">
    <name type="scientific">Acrocarpospora macrocephala</name>
    <dbReference type="NCBI Taxonomy" id="150177"/>
    <lineage>
        <taxon>Bacteria</taxon>
        <taxon>Bacillati</taxon>
        <taxon>Actinomycetota</taxon>
        <taxon>Actinomycetes</taxon>
        <taxon>Streptosporangiales</taxon>
        <taxon>Streptosporangiaceae</taxon>
        <taxon>Acrocarpospora</taxon>
    </lineage>
</organism>
<evidence type="ECO:0000313" key="2">
    <source>
        <dbReference type="EMBL" id="GES08258.1"/>
    </source>
</evidence>
<feature type="region of interest" description="Disordered" evidence="1">
    <location>
        <begin position="1"/>
        <end position="87"/>
    </location>
</feature>
<comment type="caution">
    <text evidence="2">The sequence shown here is derived from an EMBL/GenBank/DDBJ whole genome shotgun (WGS) entry which is preliminary data.</text>
</comment>
<dbReference type="EMBL" id="BLAE01000009">
    <property type="protein sequence ID" value="GES08258.1"/>
    <property type="molecule type" value="Genomic_DNA"/>
</dbReference>
<gene>
    <name evidence="2" type="ORF">Amac_018540</name>
</gene>
<evidence type="ECO:0000313" key="3">
    <source>
        <dbReference type="Proteomes" id="UP000331127"/>
    </source>
</evidence>
<feature type="compositionally biased region" description="Polar residues" evidence="1">
    <location>
        <begin position="1"/>
        <end position="12"/>
    </location>
</feature>
<evidence type="ECO:0000256" key="1">
    <source>
        <dbReference type="SAM" id="MobiDB-lite"/>
    </source>
</evidence>
<accession>A0A5M3WPT9</accession>
<protein>
    <submittedName>
        <fullName evidence="2">Uncharacterized protein</fullName>
    </submittedName>
</protein>
<name>A0A5M3WPT9_9ACTN</name>
<proteinExistence type="predicted"/>